<dbReference type="GO" id="GO:0003886">
    <property type="term" value="F:DNA (cytosine-5-)-methyltransferase activity"/>
    <property type="evidence" value="ECO:0007669"/>
    <property type="project" value="UniProtKB-UniRule"/>
</dbReference>
<dbReference type="InterPro" id="IPR029063">
    <property type="entry name" value="SAM-dependent_MTases_sf"/>
</dbReference>
<organism evidence="20">
    <name type="scientific">Darwinula stevensoni</name>
    <dbReference type="NCBI Taxonomy" id="69355"/>
    <lineage>
        <taxon>Eukaryota</taxon>
        <taxon>Metazoa</taxon>
        <taxon>Ecdysozoa</taxon>
        <taxon>Arthropoda</taxon>
        <taxon>Crustacea</taxon>
        <taxon>Oligostraca</taxon>
        <taxon>Ostracoda</taxon>
        <taxon>Podocopa</taxon>
        <taxon>Podocopida</taxon>
        <taxon>Darwinulocopina</taxon>
        <taxon>Darwinuloidea</taxon>
        <taxon>Darwinulidae</taxon>
        <taxon>Darwinula</taxon>
    </lineage>
</organism>
<evidence type="ECO:0000256" key="6">
    <source>
        <dbReference type="ARBA" id="ARBA00022737"/>
    </source>
</evidence>
<feature type="domain" description="BAH" evidence="18">
    <location>
        <begin position="735"/>
        <end position="857"/>
    </location>
</feature>
<evidence type="ECO:0000256" key="14">
    <source>
        <dbReference type="PROSITE-ProRule" id="PRU01016"/>
    </source>
</evidence>
<keyword evidence="5" id="KW-0479">Metal-binding</keyword>
<comment type="catalytic activity">
    <reaction evidence="11 16">
        <text>a 2'-deoxycytidine in DNA + S-adenosyl-L-methionine = a 5-methyl-2'-deoxycytidine in DNA + S-adenosyl-L-homocysteine + H(+)</text>
        <dbReference type="Rhea" id="RHEA:13681"/>
        <dbReference type="Rhea" id="RHEA-COMP:11369"/>
        <dbReference type="Rhea" id="RHEA-COMP:11370"/>
        <dbReference type="ChEBI" id="CHEBI:15378"/>
        <dbReference type="ChEBI" id="CHEBI:57856"/>
        <dbReference type="ChEBI" id="CHEBI:59789"/>
        <dbReference type="ChEBI" id="CHEBI:85452"/>
        <dbReference type="ChEBI" id="CHEBI:85454"/>
        <dbReference type="EC" id="2.1.1.37"/>
    </reaction>
</comment>
<feature type="region of interest" description="Disordered" evidence="17">
    <location>
        <begin position="389"/>
        <end position="416"/>
    </location>
</feature>
<dbReference type="PROSITE" id="PS51038">
    <property type="entry name" value="BAH"/>
    <property type="match status" value="2"/>
</dbReference>
<evidence type="ECO:0000256" key="3">
    <source>
        <dbReference type="ARBA" id="ARBA00022679"/>
    </source>
</evidence>
<dbReference type="Pfam" id="PF02008">
    <property type="entry name" value="zf-CXXC"/>
    <property type="match status" value="1"/>
</dbReference>
<dbReference type="EC" id="2.1.1.37" evidence="11"/>
<evidence type="ECO:0000256" key="16">
    <source>
        <dbReference type="RuleBase" id="RU000417"/>
    </source>
</evidence>
<evidence type="ECO:0000256" key="4">
    <source>
        <dbReference type="ARBA" id="ARBA00022691"/>
    </source>
</evidence>
<dbReference type="InterPro" id="IPR001025">
    <property type="entry name" value="BAH_dom"/>
</dbReference>
<dbReference type="NCBIfam" id="TIGR00675">
    <property type="entry name" value="dcm"/>
    <property type="match status" value="1"/>
</dbReference>
<dbReference type="Pfam" id="PF12047">
    <property type="entry name" value="DNMT1-RFD"/>
    <property type="match status" value="1"/>
</dbReference>
<keyword evidence="9 11" id="KW-0238">DNA-binding</keyword>
<dbReference type="InterPro" id="IPR018117">
    <property type="entry name" value="C5_DNA_meth_AS"/>
</dbReference>
<comment type="subcellular location">
    <subcellularLocation>
        <location evidence="1 11">Nucleus</location>
    </subcellularLocation>
</comment>
<evidence type="ECO:0000256" key="17">
    <source>
        <dbReference type="SAM" id="MobiDB-lite"/>
    </source>
</evidence>
<evidence type="ECO:0000313" key="20">
    <source>
        <dbReference type="EMBL" id="CAD7244320.1"/>
    </source>
</evidence>
<dbReference type="PANTHER" id="PTHR10629">
    <property type="entry name" value="CYTOSINE-SPECIFIC METHYLTRANSFERASE"/>
    <property type="match status" value="1"/>
</dbReference>
<evidence type="ECO:0000256" key="13">
    <source>
        <dbReference type="PROSITE-ProRule" id="PRU00509"/>
    </source>
</evidence>
<dbReference type="InterPro" id="IPR043151">
    <property type="entry name" value="BAH_sf"/>
</dbReference>
<dbReference type="Gene3D" id="3.40.50.150">
    <property type="entry name" value="Vaccinia Virus protein VP39"/>
    <property type="match status" value="1"/>
</dbReference>
<feature type="domain" description="CXXC-type" evidence="19">
    <location>
        <begin position="341"/>
        <end position="387"/>
    </location>
</feature>
<evidence type="ECO:0000256" key="10">
    <source>
        <dbReference type="ARBA" id="ARBA00023242"/>
    </source>
</evidence>
<evidence type="ECO:0000256" key="2">
    <source>
        <dbReference type="ARBA" id="ARBA00022603"/>
    </source>
</evidence>
<evidence type="ECO:0000256" key="1">
    <source>
        <dbReference type="ARBA" id="ARBA00004123"/>
    </source>
</evidence>
<dbReference type="FunFam" id="3.40.50.150:FF:000036">
    <property type="entry name" value="DNA (cytosine-5)-methyltransferase"/>
    <property type="match status" value="1"/>
</dbReference>
<dbReference type="PROSITE" id="PS51679">
    <property type="entry name" value="SAM_MT_C5"/>
    <property type="match status" value="1"/>
</dbReference>
<feature type="active site" evidence="12 14">
    <location>
        <position position="983"/>
    </location>
</feature>
<proteinExistence type="inferred from homology"/>
<dbReference type="Pfam" id="PF01426">
    <property type="entry name" value="BAH"/>
    <property type="match status" value="2"/>
</dbReference>
<dbReference type="InterPro" id="IPR022702">
    <property type="entry name" value="Cytosine_MeTrfase1_RFD"/>
</dbReference>
<gene>
    <name evidence="20" type="ORF">DSTB1V02_LOCUS4219</name>
</gene>
<keyword evidence="8" id="KW-0862">Zinc</keyword>
<dbReference type="InterPro" id="IPR002857">
    <property type="entry name" value="Znf_CXXC"/>
</dbReference>
<dbReference type="GO" id="GO:0003677">
    <property type="term" value="F:DNA binding"/>
    <property type="evidence" value="ECO:0007669"/>
    <property type="project" value="UniProtKB-KW"/>
</dbReference>
<dbReference type="OrthoDB" id="6332066at2759"/>
<dbReference type="PANTHER" id="PTHR10629:SF52">
    <property type="entry name" value="DNA (CYTOSINE-5)-METHYLTRANSFERASE 1"/>
    <property type="match status" value="1"/>
</dbReference>
<reference evidence="20" key="1">
    <citation type="submission" date="2020-11" db="EMBL/GenBank/DDBJ databases">
        <authorList>
            <person name="Tran Van P."/>
        </authorList>
    </citation>
    <scope>NUCLEOTIDE SEQUENCE</scope>
</reference>
<dbReference type="GO" id="GO:0032259">
    <property type="term" value="P:methylation"/>
    <property type="evidence" value="ECO:0007669"/>
    <property type="project" value="UniProtKB-KW"/>
</dbReference>
<evidence type="ECO:0000256" key="8">
    <source>
        <dbReference type="ARBA" id="ARBA00022833"/>
    </source>
</evidence>
<name>A0A7R8X5B0_9CRUS</name>
<accession>A0A7R8X5B0</accession>
<dbReference type="PRINTS" id="PR00105">
    <property type="entry name" value="C5METTRFRASE"/>
</dbReference>
<dbReference type="Gene3D" id="1.10.10.2230">
    <property type="match status" value="1"/>
</dbReference>
<sequence length="1357" mass="153799">MVMEKGKSASKGRQSTILDLMENMKKKPKLAPEGDEVKHEVIGTVITEKCLPKKCYVCGQQYEDLKIYEGGPEGALEEAVALTDSSLSLFTGEEECVHEDDSRPQVKITGFLVYDTEGHLVPFDTGLLEKGKKLYFSGYLKPIDAEDPSEEDGIPGKGFGPLAEWWLAGFDGGEKALLGFSTAFADYFLMDPATEYASYYVPVQQKMYLAKAVIEYLSDNMENMPTYEDLMGYLETTSRPPGIPPYSADALMEHAAFVLDQVQSMDEEDSEDAPLFIAPCMQDLAQYSGYVFGQPRGRRTRLRVKQVREKKKFTKATTTPLVRAVFETVFAEVIDGDTPIQTKKKTRCGVCEKCQAPDCGSCKACKDMLKFGGTGRSKQACVLRKCPNADAEDSENLPPDDFTTESESKIPEQKPKRRFLRQITSAKGKWIVHALPYENMENRKNMVMPNETKSCWVSITWEQYEQSKLDRKVQVNGHEVNAGDAVAMTPSESSLPMVIARIVHLFENIKNEEMMCHVHWYRYVASYQIQQFLHLGKSYTKCPYLMHSRGSETVLGGTSYQHELFLIPDCEDISISSICRPVQVEHVYVDRDMWEESGGKEIPDDILQLLASGHHDDQNFTCRFRYIPELGRFLDPPNRKTLKYCMFEEEQPYCWSCNEKKLLQTQEIPKPLLKLDEDKGNFTELLWRGEIIHEHDCLLLDPQAFSFKFQLCKQEPAKKPKKLTVDEDMYPEHYRKGKIGELKKGSNDDTPEPFRVAQVLRFVIKSGNIFVHLRKFYRPQNVPHVDEDSMALHDWYRLYWSEEEATVPFESVRGKCFVIHDSNLSEMSPHEWCQKGPLRFYVSKGFDGTTGEFYDPPSQAIRLGAPSKGGKVKGKSAARTYKSYDTVPKKLRTLDIFAGCGGLSEGLHESGVAESLWAVEILQEAADAFKYNNPKSTVFTDDCNELLNLILQKHHTDGSETNAKKQKLPKKGEVDLLVGGPPCQGFSGMNRFNEREASQFKNSLIVTYLSYLEYFRPRYFILENVRNFISFKKSMILKLTMRCLVTMGYQCSFGVLQAGQYGVPQTRRRAIILAAAPGEVLPNYPEPLHVFSEKACKLNVLVDDTKFEPMQKWQSSAPYQTVTVYDAISDLPEISSGASRDTIPYGRDPLTTYQQLMRGDGDTVKDHITKEMAPIMVARIMHIPTTPGSDWRDLPNISVRLSDGTYTKKLIYAWEDKKNGRSSTGAMRGVCSCVTGRKCDPNERQFGTLIPWCLPHTGNRHNHWAGLFGRLTWNGYFSTTITNPEPMGKQGVVLHPSQHRLVSVRECARSQGFPDHFRFHGSSVDRHRQVGNAVPPPMAKAIGHEFIKAMLNKMSTE</sequence>
<dbReference type="Gene3D" id="3.90.120.10">
    <property type="entry name" value="DNA Methylase, subunit A, domain 2"/>
    <property type="match status" value="1"/>
</dbReference>
<dbReference type="EMBL" id="LR900128">
    <property type="protein sequence ID" value="CAD7244320.1"/>
    <property type="molecule type" value="Genomic_DNA"/>
</dbReference>
<dbReference type="PROSITE" id="PS00094">
    <property type="entry name" value="C5_MTASE_1"/>
    <property type="match status" value="1"/>
</dbReference>
<feature type="domain" description="BAH" evidence="18">
    <location>
        <begin position="478"/>
        <end position="637"/>
    </location>
</feature>
<evidence type="ECO:0000256" key="7">
    <source>
        <dbReference type="ARBA" id="ARBA00022771"/>
    </source>
</evidence>
<evidence type="ECO:0000256" key="5">
    <source>
        <dbReference type="ARBA" id="ARBA00022723"/>
    </source>
</evidence>
<dbReference type="GO" id="GO:0005634">
    <property type="term" value="C:nucleus"/>
    <property type="evidence" value="ECO:0007669"/>
    <property type="project" value="UniProtKB-SubCell"/>
</dbReference>
<dbReference type="Gene3D" id="2.30.30.490">
    <property type="match status" value="2"/>
</dbReference>
<dbReference type="InterPro" id="IPR001525">
    <property type="entry name" value="C5_MeTfrase"/>
</dbReference>
<keyword evidence="4 11" id="KW-0949">S-adenosyl-L-methionine</keyword>
<evidence type="ECO:0000256" key="12">
    <source>
        <dbReference type="PIRSR" id="PIRSR037404-1"/>
    </source>
</evidence>
<dbReference type="PROSITE" id="PS51058">
    <property type="entry name" value="ZF_CXXC"/>
    <property type="match status" value="1"/>
</dbReference>
<evidence type="ECO:0000256" key="9">
    <source>
        <dbReference type="ARBA" id="ARBA00023125"/>
    </source>
</evidence>
<dbReference type="SMART" id="SM00439">
    <property type="entry name" value="BAH"/>
    <property type="match status" value="2"/>
</dbReference>
<evidence type="ECO:0000259" key="19">
    <source>
        <dbReference type="PROSITE" id="PS51058"/>
    </source>
</evidence>
<dbReference type="GO" id="GO:0044027">
    <property type="term" value="P:negative regulation of gene expression via chromosomal CpG island methylation"/>
    <property type="evidence" value="ECO:0007669"/>
    <property type="project" value="TreeGrafter"/>
</dbReference>
<keyword evidence="3 11" id="KW-0808">Transferase</keyword>
<dbReference type="FunFam" id="3.90.120.10:FF:000001">
    <property type="entry name" value="DNA (cytosine-5)-methyltransferase"/>
    <property type="match status" value="1"/>
</dbReference>
<protein>
    <recommendedName>
        <fullName evidence="11">DNA (cytosine-5)-methyltransferase</fullName>
        <ecNumber evidence="11">2.1.1.37</ecNumber>
    </recommendedName>
</protein>
<comment type="similarity">
    <text evidence="11 14 15">Belongs to the class I-like SAM-binding methyltransferase superfamily. C5-methyltransferase family.</text>
</comment>
<evidence type="ECO:0000256" key="11">
    <source>
        <dbReference type="PIRNR" id="PIRNR037404"/>
    </source>
</evidence>
<keyword evidence="6" id="KW-0677">Repeat</keyword>
<dbReference type="GO" id="GO:0008270">
    <property type="term" value="F:zinc ion binding"/>
    <property type="evidence" value="ECO:0007669"/>
    <property type="project" value="UniProtKB-KW"/>
</dbReference>
<keyword evidence="10 11" id="KW-0539">Nucleus</keyword>
<dbReference type="Proteomes" id="UP000677054">
    <property type="component" value="Unassembled WGS sequence"/>
</dbReference>
<evidence type="ECO:0000313" key="21">
    <source>
        <dbReference type="Proteomes" id="UP000677054"/>
    </source>
</evidence>
<dbReference type="PIRSF" id="PIRSF037404">
    <property type="entry name" value="DNMT1"/>
    <property type="match status" value="1"/>
</dbReference>
<keyword evidence="21" id="KW-1185">Reference proteome</keyword>
<dbReference type="GO" id="GO:0006346">
    <property type="term" value="P:DNA methylation-dependent constitutive heterochromatin formation"/>
    <property type="evidence" value="ECO:0007669"/>
    <property type="project" value="InterPro"/>
</dbReference>
<dbReference type="Pfam" id="PF00145">
    <property type="entry name" value="DNA_methylase"/>
    <property type="match status" value="1"/>
</dbReference>
<dbReference type="SUPFAM" id="SSF53335">
    <property type="entry name" value="S-adenosyl-L-methionine-dependent methyltransferases"/>
    <property type="match status" value="1"/>
</dbReference>
<dbReference type="GO" id="GO:0003682">
    <property type="term" value="F:chromatin binding"/>
    <property type="evidence" value="ECO:0007669"/>
    <property type="project" value="UniProtKB-UniRule"/>
</dbReference>
<keyword evidence="2 11" id="KW-0489">Methyltransferase</keyword>
<keyword evidence="7 13" id="KW-0863">Zinc-finger</keyword>
<dbReference type="InterPro" id="IPR050390">
    <property type="entry name" value="C5-Methyltransferase"/>
</dbReference>
<evidence type="ECO:0000259" key="18">
    <source>
        <dbReference type="PROSITE" id="PS51038"/>
    </source>
</evidence>
<evidence type="ECO:0000256" key="15">
    <source>
        <dbReference type="RuleBase" id="RU000416"/>
    </source>
</evidence>
<dbReference type="EMBL" id="CAJPEV010000611">
    <property type="protein sequence ID" value="CAG0886916.1"/>
    <property type="molecule type" value="Genomic_DNA"/>
</dbReference>